<dbReference type="PANTHER" id="PTHR11712:SF336">
    <property type="entry name" value="3-OXOACYL-[ACYL-CARRIER-PROTEIN] SYNTHASE, MITOCHONDRIAL"/>
    <property type="match status" value="1"/>
</dbReference>
<dbReference type="InterPro" id="IPR014030">
    <property type="entry name" value="Ketoacyl_synth_N"/>
</dbReference>
<dbReference type="RefSeq" id="WP_153524780.1">
    <property type="nucleotide sequence ID" value="NZ_JBEPDZ010000042.1"/>
</dbReference>
<feature type="domain" description="Ketosynthase family 3 (KS3)" evidence="5">
    <location>
        <begin position="14"/>
        <end position="412"/>
    </location>
</feature>
<reference evidence="6 7" key="1">
    <citation type="submission" date="2019-05" db="EMBL/GenBank/DDBJ databases">
        <title>Comparative genomics and metabolomics analyses of clavulanic acid producing Streptomyces species provides insight into specialized metabolism and evolution of beta-lactam biosynthetic gene clusters.</title>
        <authorList>
            <person name="Moore M.A."/>
            <person name="Cruz-Morales P."/>
            <person name="Barona Gomez F."/>
            <person name="Kapil T."/>
        </authorList>
    </citation>
    <scope>NUCLEOTIDE SEQUENCE [LARGE SCALE GENOMIC DNA]</scope>
    <source>
        <strain evidence="6 7">NRRL 5741</strain>
    </source>
</reference>
<keyword evidence="7" id="KW-1185">Reference proteome</keyword>
<accession>A0A646KQC7</accession>
<comment type="caution">
    <text evidence="6">The sequence shown here is derived from an EMBL/GenBank/DDBJ whole genome shotgun (WGS) entry which is preliminary data.</text>
</comment>
<keyword evidence="2 3" id="KW-0808">Transferase</keyword>
<evidence type="ECO:0000313" key="6">
    <source>
        <dbReference type="EMBL" id="MQT03216.1"/>
    </source>
</evidence>
<comment type="similarity">
    <text evidence="1 3">Belongs to the thiolase-like superfamily. Beta-ketoacyl-ACP synthases family.</text>
</comment>
<dbReference type="EMBL" id="VCLA01000166">
    <property type="protein sequence ID" value="MQT03216.1"/>
    <property type="molecule type" value="Genomic_DNA"/>
</dbReference>
<dbReference type="InterPro" id="IPR016039">
    <property type="entry name" value="Thiolase-like"/>
</dbReference>
<evidence type="ECO:0000256" key="3">
    <source>
        <dbReference type="RuleBase" id="RU003694"/>
    </source>
</evidence>
<dbReference type="Pfam" id="PF00109">
    <property type="entry name" value="ketoacyl-synt"/>
    <property type="match status" value="1"/>
</dbReference>
<dbReference type="PANTHER" id="PTHR11712">
    <property type="entry name" value="POLYKETIDE SYNTHASE-RELATED"/>
    <property type="match status" value="1"/>
</dbReference>
<protein>
    <submittedName>
        <fullName evidence="6">Beta-ketoacyl-[acyl-carrier-protein] synthase family protein</fullName>
    </submittedName>
</protein>
<dbReference type="GO" id="GO:0004315">
    <property type="term" value="F:3-oxoacyl-[acyl-carrier-protein] synthase activity"/>
    <property type="evidence" value="ECO:0007669"/>
    <property type="project" value="TreeGrafter"/>
</dbReference>
<dbReference type="SMART" id="SM00825">
    <property type="entry name" value="PKS_KS"/>
    <property type="match status" value="1"/>
</dbReference>
<evidence type="ECO:0000313" key="7">
    <source>
        <dbReference type="Proteomes" id="UP000419138"/>
    </source>
</evidence>
<dbReference type="Pfam" id="PF02801">
    <property type="entry name" value="Ketoacyl-synt_C"/>
    <property type="match status" value="1"/>
</dbReference>
<name>A0A646KQC7_STRJU</name>
<dbReference type="GO" id="GO:0006633">
    <property type="term" value="P:fatty acid biosynthetic process"/>
    <property type="evidence" value="ECO:0007669"/>
    <property type="project" value="TreeGrafter"/>
</dbReference>
<dbReference type="SUPFAM" id="SSF53901">
    <property type="entry name" value="Thiolase-like"/>
    <property type="match status" value="2"/>
</dbReference>
<dbReference type="AlphaFoldDB" id="A0A646KQC7"/>
<dbReference type="InterPro" id="IPR014031">
    <property type="entry name" value="Ketoacyl_synth_C"/>
</dbReference>
<dbReference type="InterPro" id="IPR000794">
    <property type="entry name" value="Beta-ketoacyl_synthase"/>
</dbReference>
<evidence type="ECO:0000256" key="4">
    <source>
        <dbReference type="SAM" id="MobiDB-lite"/>
    </source>
</evidence>
<dbReference type="InterPro" id="IPR020841">
    <property type="entry name" value="PKS_Beta-ketoAc_synthase_dom"/>
</dbReference>
<feature type="region of interest" description="Disordered" evidence="4">
    <location>
        <begin position="417"/>
        <end position="459"/>
    </location>
</feature>
<evidence type="ECO:0000259" key="5">
    <source>
        <dbReference type="PROSITE" id="PS52004"/>
    </source>
</evidence>
<dbReference type="OrthoDB" id="9808669at2"/>
<evidence type="ECO:0000256" key="1">
    <source>
        <dbReference type="ARBA" id="ARBA00008467"/>
    </source>
</evidence>
<gene>
    <name evidence="6" type="ORF">FF041_24395</name>
</gene>
<dbReference type="Gene3D" id="3.40.47.10">
    <property type="match status" value="1"/>
</dbReference>
<dbReference type="CDD" id="cd00834">
    <property type="entry name" value="KAS_I_II"/>
    <property type="match status" value="1"/>
</dbReference>
<proteinExistence type="inferred from homology"/>
<dbReference type="PROSITE" id="PS52004">
    <property type="entry name" value="KS3_2"/>
    <property type="match status" value="1"/>
</dbReference>
<evidence type="ECO:0000256" key="2">
    <source>
        <dbReference type="ARBA" id="ARBA00022679"/>
    </source>
</evidence>
<dbReference type="Proteomes" id="UP000419138">
    <property type="component" value="Unassembled WGS sequence"/>
</dbReference>
<sequence>MVSDGAGTPPGEADRRVVLTGFGVVSSLGSGVAEFTAGLRAGRSGARPITVFDTEGFAHAVGCEVADFTAERWIKDLPVESLGPATRFAVSAARMAVEDAGLDPAVLRRQHGMICVGTTDGESHDLDGLVATEVAHGPEAMDPVVAGRIGAARLSVAIARELGLSDVEAVTIPTACAAGNYAIGYGYDAVRSGEVDFALCGGADAMCRKTFAGFYRLGTIAPDLCRPFDADRAGILTGEGAGVLVLESLRSALARGARIYAEVLGYGLNCDAYHQVAPDQGSVARAMGLALQDAGIAPHQVDLISAHGTGTRANDVTETRAIRDVFGDDPPRTVAVKSMLGHTMGAAGALSAIACALAITHRFIPPTINHRRTDPECAIDCVPNEAVDADLRVVQNNGLAFGGNNAVVLLGRYDPPGPGTHNPAGPGAYDLTGPGTYDLPGPGATVRARPPSPASEHPS</sequence>
<organism evidence="6 7">
    <name type="scientific">Streptomyces jumonjinensis</name>
    <dbReference type="NCBI Taxonomy" id="1945"/>
    <lineage>
        <taxon>Bacteria</taxon>
        <taxon>Bacillati</taxon>
        <taxon>Actinomycetota</taxon>
        <taxon>Actinomycetes</taxon>
        <taxon>Kitasatosporales</taxon>
        <taxon>Streptomycetaceae</taxon>
        <taxon>Streptomyces</taxon>
    </lineage>
</organism>